<evidence type="ECO:0000256" key="6">
    <source>
        <dbReference type="SAM" id="MobiDB-lite"/>
    </source>
</evidence>
<reference evidence="7 8" key="1">
    <citation type="journal article" date="2004" name="Nature">
        <title>Genome sequence of the ultrasmall unicellular red alga Cyanidioschyzon merolae 10D.</title>
        <authorList>
            <person name="Matsuzaki M."/>
            <person name="Misumi O."/>
            <person name="Shin-i T."/>
            <person name="Maruyama S."/>
            <person name="Takahara M."/>
            <person name="Miyagishima S."/>
            <person name="Mori T."/>
            <person name="Nishida K."/>
            <person name="Yagisawa F."/>
            <person name="Nishida K."/>
            <person name="Yoshida Y."/>
            <person name="Nishimura Y."/>
            <person name="Nakao S."/>
            <person name="Kobayashi T."/>
            <person name="Momoyama Y."/>
            <person name="Higashiyama T."/>
            <person name="Minoda A."/>
            <person name="Sano M."/>
            <person name="Nomoto H."/>
            <person name="Oishi K."/>
            <person name="Hayashi H."/>
            <person name="Ohta F."/>
            <person name="Nishizaka S."/>
            <person name="Haga S."/>
            <person name="Miura S."/>
            <person name="Morishita T."/>
            <person name="Kabeya Y."/>
            <person name="Terasawa K."/>
            <person name="Suzuki Y."/>
            <person name="Ishii Y."/>
            <person name="Asakawa S."/>
            <person name="Takano H."/>
            <person name="Ohta N."/>
            <person name="Kuroiwa H."/>
            <person name="Tanaka K."/>
            <person name="Shimizu N."/>
            <person name="Sugano S."/>
            <person name="Sato N."/>
            <person name="Nozaki H."/>
            <person name="Ogasawara N."/>
            <person name="Kohara Y."/>
            <person name="Kuroiwa T."/>
        </authorList>
    </citation>
    <scope>NUCLEOTIDE SEQUENCE [LARGE SCALE GENOMIC DNA]</scope>
    <source>
        <strain evidence="7 8">10D</strain>
    </source>
</reference>
<dbReference type="InterPro" id="IPR038739">
    <property type="entry name" value="ARMC8/Vid28"/>
</dbReference>
<evidence type="ECO:0000256" key="4">
    <source>
        <dbReference type="ARBA" id="ARBA00022737"/>
    </source>
</evidence>
<evidence type="ECO:0000256" key="5">
    <source>
        <dbReference type="ARBA" id="ARBA00023242"/>
    </source>
</evidence>
<dbReference type="GO" id="GO:0043161">
    <property type="term" value="P:proteasome-mediated ubiquitin-dependent protein catabolic process"/>
    <property type="evidence" value="ECO:0007669"/>
    <property type="project" value="TreeGrafter"/>
</dbReference>
<dbReference type="AlphaFoldDB" id="M1VM26"/>
<keyword evidence="4" id="KW-0677">Repeat</keyword>
<sequence length="898" mass="98280">MHTGAVGTMELASVSDVFSYTLQKTLRELGETRTLRGKGPVLNTLKNLLIGNTERKAWVVESGALAKLLAYCAEDAVRMDSSVKEALLALLGTLCYGDCPPAEAEISQQQRLPRFIADSLQQSSPNALKVAALRTMRQFTAARLRVGCDRARFAWRSADAEALLRCVQQDQGLVRLEALKTIAVWARHHEGRTQLLQAGAMDVIVADLKRMPDSNLNTENDADVRTVDSDGSEEDADDPGSLSTTMLELISTFIEDAPAAAALLAETFARNSRSAKRFWRGLYDPVPLRRFFSVKILAHLYIAGMLNDASKLAATALPVLLALLASPSQPQPGKSWTQFGIYFDPKVPAQQLRQAEVVELVEKLLASSSHFRRVALDVGAIPVIVNVIEQSCDRLASLPESVRSQESKRSRLELASPTRCGRTSAAASLPSANPGAQSERESTSALRALALIASNGEHTQPILVDDKLMALLLKLLEWVRRAPPELSFGVAEATAQALASLMALIPNRQRQGLHPSLSERLLDMILTSSAPYVVRCAACDALAQCAMPPCPLGTALMNQERALQNLVSLVHDYLHRWDLSHDSGARAANPEALNAADVWRGCSPALGSAVGHGIAESKQSGPNARHQTVARTEQHLVAKIIKIIRILALAASSSEKKSLMDLLTWRSLDMLTDVRQAADVCAQSWALLHNIVYSNGDQSEHEACLFLVLQSPMGLSERLDAALHPDTHVDVRVHALNFLTVVAAADAIPLRAQVLARRELLQRLASFLKSSEVLERFLASWCFTNLLRYMPHRLDTLSVQGFHRKTTAAPLPPAGAAEPPQEPDQTTKQVMRTIRNHLAQLEVLVLLRQVAEHDAAPDVRERARMALWNAQLWRRICDDDSSSSDLDARFTVPLVPAR</sequence>
<dbReference type="GeneID" id="16997259"/>
<keyword evidence="8" id="KW-1185">Reference proteome</keyword>
<comment type="subcellular location">
    <subcellularLocation>
        <location evidence="2">Cytoplasm</location>
    </subcellularLocation>
    <subcellularLocation>
        <location evidence="1">Nucleus</location>
    </subcellularLocation>
</comment>
<dbReference type="GO" id="GO:0005634">
    <property type="term" value="C:nucleus"/>
    <property type="evidence" value="ECO:0007669"/>
    <property type="project" value="UniProtKB-SubCell"/>
</dbReference>
<evidence type="ECO:0000313" key="7">
    <source>
        <dbReference type="EMBL" id="BAM82918.1"/>
    </source>
</evidence>
<dbReference type="RefSeq" id="XP_005538954.1">
    <property type="nucleotide sequence ID" value="XM_005538897.1"/>
</dbReference>
<dbReference type="HOGENOM" id="CLU_322484_0_0_1"/>
<protein>
    <recommendedName>
        <fullName evidence="9">Armadillo repeat-containing protein 8</fullName>
    </recommendedName>
</protein>
<evidence type="ECO:0000256" key="2">
    <source>
        <dbReference type="ARBA" id="ARBA00004496"/>
    </source>
</evidence>
<evidence type="ECO:0000256" key="3">
    <source>
        <dbReference type="ARBA" id="ARBA00022490"/>
    </source>
</evidence>
<gene>
    <name evidence="7" type="ORF">CYME_CMS335C</name>
</gene>
<dbReference type="KEGG" id="cme:CYME_CMS335C"/>
<reference evidence="7 8" key="2">
    <citation type="journal article" date="2007" name="BMC Biol.">
        <title>A 100%-complete sequence reveals unusually simple genomic features in the hot-spring red alga Cyanidioschyzon merolae.</title>
        <authorList>
            <person name="Nozaki H."/>
            <person name="Takano H."/>
            <person name="Misumi O."/>
            <person name="Terasawa K."/>
            <person name="Matsuzaki M."/>
            <person name="Maruyama S."/>
            <person name="Nishida K."/>
            <person name="Yagisawa F."/>
            <person name="Yoshida Y."/>
            <person name="Fujiwara T."/>
            <person name="Takio S."/>
            <person name="Tamura K."/>
            <person name="Chung S.J."/>
            <person name="Nakamura S."/>
            <person name="Kuroiwa H."/>
            <person name="Tanaka K."/>
            <person name="Sato N."/>
            <person name="Kuroiwa T."/>
        </authorList>
    </citation>
    <scope>NUCLEOTIDE SEQUENCE [LARGE SCALE GENOMIC DNA]</scope>
    <source>
        <strain evidence="7 8">10D</strain>
    </source>
</reference>
<dbReference type="InterPro" id="IPR011989">
    <property type="entry name" value="ARM-like"/>
</dbReference>
<dbReference type="Gramene" id="CMS335CT">
    <property type="protein sequence ID" value="CMS335CT"/>
    <property type="gene ID" value="CMS335C"/>
</dbReference>
<evidence type="ECO:0000256" key="1">
    <source>
        <dbReference type="ARBA" id="ARBA00004123"/>
    </source>
</evidence>
<dbReference type="GO" id="GO:0034657">
    <property type="term" value="C:GID complex"/>
    <property type="evidence" value="ECO:0007669"/>
    <property type="project" value="TreeGrafter"/>
</dbReference>
<dbReference type="Gene3D" id="1.25.10.10">
    <property type="entry name" value="Leucine-rich Repeat Variant"/>
    <property type="match status" value="2"/>
</dbReference>
<feature type="region of interest" description="Disordered" evidence="6">
    <location>
        <begin position="214"/>
        <end position="241"/>
    </location>
</feature>
<dbReference type="Proteomes" id="UP000007014">
    <property type="component" value="Chromosome 19"/>
</dbReference>
<name>M1VM26_CYAM1</name>
<evidence type="ECO:0000313" key="8">
    <source>
        <dbReference type="Proteomes" id="UP000007014"/>
    </source>
</evidence>
<evidence type="ECO:0008006" key="9">
    <source>
        <dbReference type="Google" id="ProtNLM"/>
    </source>
</evidence>
<keyword evidence="5" id="KW-0539">Nucleus</keyword>
<keyword evidence="3" id="KW-0963">Cytoplasm</keyword>
<dbReference type="PANTHER" id="PTHR15651">
    <property type="entry name" value="ARMADILLO REPEAT-CONTAINING PROTEIN 8"/>
    <property type="match status" value="1"/>
</dbReference>
<accession>M1VM26</accession>
<dbReference type="PANTHER" id="PTHR15651:SF7">
    <property type="entry name" value="ARMADILLO REPEAT-CONTAINING PROTEIN 8"/>
    <property type="match status" value="1"/>
</dbReference>
<dbReference type="InterPro" id="IPR016024">
    <property type="entry name" value="ARM-type_fold"/>
</dbReference>
<feature type="region of interest" description="Disordered" evidence="6">
    <location>
        <begin position="406"/>
        <end position="440"/>
    </location>
</feature>
<dbReference type="GO" id="GO:0005737">
    <property type="term" value="C:cytoplasm"/>
    <property type="evidence" value="ECO:0007669"/>
    <property type="project" value="UniProtKB-SubCell"/>
</dbReference>
<organism evidence="7 8">
    <name type="scientific">Cyanidioschyzon merolae (strain NIES-3377 / 10D)</name>
    <name type="common">Unicellular red alga</name>
    <dbReference type="NCBI Taxonomy" id="280699"/>
    <lineage>
        <taxon>Eukaryota</taxon>
        <taxon>Rhodophyta</taxon>
        <taxon>Bangiophyceae</taxon>
        <taxon>Cyanidiales</taxon>
        <taxon>Cyanidiaceae</taxon>
        <taxon>Cyanidioschyzon</taxon>
    </lineage>
</organism>
<dbReference type="SUPFAM" id="SSF48371">
    <property type="entry name" value="ARM repeat"/>
    <property type="match status" value="2"/>
</dbReference>
<proteinExistence type="predicted"/>
<dbReference type="EMBL" id="AP006501">
    <property type="protein sequence ID" value="BAM82918.1"/>
    <property type="molecule type" value="Genomic_DNA"/>
</dbReference>